<accession>A0A0X8JJG1</accession>
<sequence length="295" mass="32280">MVTLFSLDDAALSRRLERLASLAWLPGALLEIVGGTLRLQRAARSSLNPPDAARLAVAGPEARAQGAPWLPAADFPYDPAPASPLWDELCTLLASLRGSPAEAVQTLRRETAADEMLPAKAFAAFMQNDEAFFSAWAARLPQAPALIHFLAQATLTPQLAAVTDALATARDDRRVWEHGHCPHCGRPPFMGELHGKEGLRRHTCSFCGASYRAARLQCPFCLERGEDKLRMFTTDSLPFFEVHVCKTCNNYIKLADLREQDEALPAALSDLASLPLDMLARQEGYSRPTPSAWGF</sequence>
<organism evidence="3 4">
    <name type="scientific">Desulfovibrio fairfieldensis</name>
    <dbReference type="NCBI Taxonomy" id="44742"/>
    <lineage>
        <taxon>Bacteria</taxon>
        <taxon>Pseudomonadati</taxon>
        <taxon>Thermodesulfobacteriota</taxon>
        <taxon>Desulfovibrionia</taxon>
        <taxon>Desulfovibrionales</taxon>
        <taxon>Desulfovibrionaceae</taxon>
        <taxon>Desulfovibrio</taxon>
    </lineage>
</organism>
<dbReference type="AlphaFoldDB" id="A0A0X8JJG1"/>
<dbReference type="GO" id="GO:0008199">
    <property type="term" value="F:ferric iron binding"/>
    <property type="evidence" value="ECO:0007669"/>
    <property type="project" value="TreeGrafter"/>
</dbReference>
<gene>
    <name evidence="3" type="ORF">AXF13_07025</name>
</gene>
<dbReference type="InterPro" id="IPR024064">
    <property type="entry name" value="FdhE-like_sf"/>
</dbReference>
<evidence type="ECO:0000313" key="3">
    <source>
        <dbReference type="EMBL" id="AMD89887.1"/>
    </source>
</evidence>
<dbReference type="Gene3D" id="3.90.1670.10">
    <property type="entry name" value="FdhE-like domain"/>
    <property type="match status" value="1"/>
</dbReference>
<dbReference type="InterPro" id="IPR056796">
    <property type="entry name" value="FdhE_C"/>
</dbReference>
<dbReference type="EMBL" id="CP014229">
    <property type="protein sequence ID" value="AMD89887.1"/>
    <property type="molecule type" value="Genomic_DNA"/>
</dbReference>
<feature type="domain" description="FdhE C-terminal" evidence="2">
    <location>
        <begin position="241"/>
        <end position="290"/>
    </location>
</feature>
<evidence type="ECO:0000313" key="4">
    <source>
        <dbReference type="Proteomes" id="UP000069241"/>
    </source>
</evidence>
<dbReference type="CDD" id="cd16341">
    <property type="entry name" value="FdhE"/>
    <property type="match status" value="1"/>
</dbReference>
<dbReference type="Proteomes" id="UP000069241">
    <property type="component" value="Chromosome"/>
</dbReference>
<proteinExistence type="predicted"/>
<evidence type="ECO:0000256" key="1">
    <source>
        <dbReference type="ARBA" id="ARBA00022490"/>
    </source>
</evidence>
<dbReference type="GO" id="GO:0005829">
    <property type="term" value="C:cytosol"/>
    <property type="evidence" value="ECO:0007669"/>
    <property type="project" value="TreeGrafter"/>
</dbReference>
<dbReference type="InterPro" id="IPR006452">
    <property type="entry name" value="Formate_DH_accessory"/>
</dbReference>
<dbReference type="Pfam" id="PF24860">
    <property type="entry name" value="FdhE_C"/>
    <property type="match status" value="1"/>
</dbReference>
<dbReference type="PANTHER" id="PTHR37689:SF1">
    <property type="entry name" value="PROTEIN FDHE"/>
    <property type="match status" value="1"/>
</dbReference>
<keyword evidence="1" id="KW-0963">Cytoplasm</keyword>
<dbReference type="STRING" id="44742.AXF13_07025"/>
<dbReference type="PANTHER" id="PTHR37689">
    <property type="entry name" value="PROTEIN FDHE"/>
    <property type="match status" value="1"/>
</dbReference>
<name>A0A0X8JJG1_9BACT</name>
<dbReference type="RefSeq" id="WP_062252197.1">
    <property type="nucleotide sequence ID" value="NZ_CP014229.1"/>
</dbReference>
<protein>
    <submittedName>
        <fullName evidence="3">Formate dehydrogenase</fullName>
    </submittedName>
</protein>
<keyword evidence="4" id="KW-1185">Reference proteome</keyword>
<reference evidence="4" key="1">
    <citation type="submission" date="2016-02" db="EMBL/GenBank/DDBJ databases">
        <authorList>
            <person name="Holder M.E."/>
            <person name="Ajami N.J."/>
            <person name="Petrosino J.F."/>
        </authorList>
    </citation>
    <scope>NUCLEOTIDE SEQUENCE [LARGE SCALE GENOMIC DNA]</scope>
    <source>
        <strain evidence="4">CCUG 45958</strain>
    </source>
</reference>
<dbReference type="KEGG" id="dfi:AXF13_07025"/>
<evidence type="ECO:0000259" key="2">
    <source>
        <dbReference type="Pfam" id="PF24860"/>
    </source>
</evidence>
<dbReference type="SUPFAM" id="SSF144020">
    <property type="entry name" value="FdhE-like"/>
    <property type="match status" value="1"/>
</dbReference>
<dbReference type="GO" id="GO:0051604">
    <property type="term" value="P:protein maturation"/>
    <property type="evidence" value="ECO:0007669"/>
    <property type="project" value="TreeGrafter"/>
</dbReference>